<dbReference type="EMBL" id="NNAY01000711">
    <property type="protein sequence ID" value="OXU26850.1"/>
    <property type="molecule type" value="Genomic_DNA"/>
</dbReference>
<gene>
    <name evidence="2" type="ORF">TSAR_014667</name>
</gene>
<dbReference type="AlphaFoldDB" id="A0A232F8N8"/>
<evidence type="ECO:0000256" key="1">
    <source>
        <dbReference type="SAM" id="SignalP"/>
    </source>
</evidence>
<keyword evidence="1" id="KW-0732">Signal</keyword>
<feature type="signal peptide" evidence="1">
    <location>
        <begin position="1"/>
        <end position="20"/>
    </location>
</feature>
<evidence type="ECO:0008006" key="4">
    <source>
        <dbReference type="Google" id="ProtNLM"/>
    </source>
</evidence>
<reference evidence="2 3" key="1">
    <citation type="journal article" date="2017" name="Curr. Biol.">
        <title>The Evolution of Venom by Co-option of Single-Copy Genes.</title>
        <authorList>
            <person name="Martinson E.O."/>
            <person name="Mrinalini"/>
            <person name="Kelkar Y.D."/>
            <person name="Chang C.H."/>
            <person name="Werren J.H."/>
        </authorList>
    </citation>
    <scope>NUCLEOTIDE SEQUENCE [LARGE SCALE GENOMIC DNA]</scope>
    <source>
        <strain evidence="2 3">Alberta</strain>
        <tissue evidence="2">Whole body</tissue>
    </source>
</reference>
<organism evidence="2 3">
    <name type="scientific">Trichomalopsis sarcophagae</name>
    <dbReference type="NCBI Taxonomy" id="543379"/>
    <lineage>
        <taxon>Eukaryota</taxon>
        <taxon>Metazoa</taxon>
        <taxon>Ecdysozoa</taxon>
        <taxon>Arthropoda</taxon>
        <taxon>Hexapoda</taxon>
        <taxon>Insecta</taxon>
        <taxon>Pterygota</taxon>
        <taxon>Neoptera</taxon>
        <taxon>Endopterygota</taxon>
        <taxon>Hymenoptera</taxon>
        <taxon>Apocrita</taxon>
        <taxon>Proctotrupomorpha</taxon>
        <taxon>Chalcidoidea</taxon>
        <taxon>Pteromalidae</taxon>
        <taxon>Pteromalinae</taxon>
        <taxon>Trichomalopsis</taxon>
    </lineage>
</organism>
<comment type="caution">
    <text evidence="2">The sequence shown here is derived from an EMBL/GenBank/DDBJ whole genome shotgun (WGS) entry which is preliminary data.</text>
</comment>
<keyword evidence="3" id="KW-1185">Reference proteome</keyword>
<dbReference type="Proteomes" id="UP000215335">
    <property type="component" value="Unassembled WGS sequence"/>
</dbReference>
<evidence type="ECO:0000313" key="3">
    <source>
        <dbReference type="Proteomes" id="UP000215335"/>
    </source>
</evidence>
<sequence>MRAQFVQFLRVLFWCHTIISERLLSIGLKMCVRTSFVIVRCQIYFGLDPACIRRMRSHQKIAKNDFWV</sequence>
<protein>
    <recommendedName>
        <fullName evidence="4">Secreted protein</fullName>
    </recommendedName>
</protein>
<proteinExistence type="predicted"/>
<evidence type="ECO:0000313" key="2">
    <source>
        <dbReference type="EMBL" id="OXU26850.1"/>
    </source>
</evidence>
<accession>A0A232F8N8</accession>
<name>A0A232F8N8_9HYME</name>
<feature type="chain" id="PRO_5012375837" description="Secreted protein" evidence="1">
    <location>
        <begin position="21"/>
        <end position="68"/>
    </location>
</feature>